<dbReference type="PROSITE" id="PS50977">
    <property type="entry name" value="HTH_TETR_2"/>
    <property type="match status" value="1"/>
</dbReference>
<dbReference type="PANTHER" id="PTHR47506">
    <property type="entry name" value="TRANSCRIPTIONAL REGULATORY PROTEIN"/>
    <property type="match status" value="1"/>
</dbReference>
<accession>A0ABS5KJ37</accession>
<dbReference type="Gene3D" id="1.10.357.10">
    <property type="entry name" value="Tetracycline Repressor, domain 2"/>
    <property type="match status" value="1"/>
</dbReference>
<proteinExistence type="predicted"/>
<dbReference type="EMBL" id="JAAFYZ010000013">
    <property type="protein sequence ID" value="MBS2546414.1"/>
    <property type="molecule type" value="Genomic_DNA"/>
</dbReference>
<protein>
    <submittedName>
        <fullName evidence="6">Helix-turn-helix transcriptional regulator</fullName>
    </submittedName>
</protein>
<keyword evidence="3" id="KW-0804">Transcription</keyword>
<dbReference type="Gene3D" id="1.10.10.60">
    <property type="entry name" value="Homeodomain-like"/>
    <property type="match status" value="1"/>
</dbReference>
<dbReference type="PANTHER" id="PTHR47506:SF1">
    <property type="entry name" value="HTH-TYPE TRANSCRIPTIONAL REGULATOR YJDC"/>
    <property type="match status" value="1"/>
</dbReference>
<name>A0ABS5KJ37_9ACTN</name>
<keyword evidence="2 4" id="KW-0238">DNA-binding</keyword>
<gene>
    <name evidence="6" type="ORF">KGQ19_06000</name>
</gene>
<evidence type="ECO:0000313" key="7">
    <source>
        <dbReference type="Proteomes" id="UP000730482"/>
    </source>
</evidence>
<keyword evidence="7" id="KW-1185">Reference proteome</keyword>
<dbReference type="InterPro" id="IPR023772">
    <property type="entry name" value="DNA-bd_HTH_TetR-type_CS"/>
</dbReference>
<dbReference type="SUPFAM" id="SSF48498">
    <property type="entry name" value="Tetracyclin repressor-like, C-terminal domain"/>
    <property type="match status" value="1"/>
</dbReference>
<evidence type="ECO:0000256" key="4">
    <source>
        <dbReference type="PROSITE-ProRule" id="PRU00335"/>
    </source>
</evidence>
<evidence type="ECO:0000259" key="5">
    <source>
        <dbReference type="PROSITE" id="PS50977"/>
    </source>
</evidence>
<evidence type="ECO:0000256" key="2">
    <source>
        <dbReference type="ARBA" id="ARBA00023125"/>
    </source>
</evidence>
<dbReference type="InterPro" id="IPR001647">
    <property type="entry name" value="HTH_TetR"/>
</dbReference>
<reference evidence="6 7" key="1">
    <citation type="submission" date="2020-02" db="EMBL/GenBank/DDBJ databases">
        <title>Acidophilic actinobacteria isolated from forest soil.</title>
        <authorList>
            <person name="Golinska P."/>
        </authorList>
    </citation>
    <scope>NUCLEOTIDE SEQUENCE [LARGE SCALE GENOMIC DNA]</scope>
    <source>
        <strain evidence="6 7">NL8</strain>
    </source>
</reference>
<dbReference type="InterPro" id="IPR036271">
    <property type="entry name" value="Tet_transcr_reg_TetR-rel_C_sf"/>
</dbReference>
<dbReference type="Proteomes" id="UP000730482">
    <property type="component" value="Unassembled WGS sequence"/>
</dbReference>
<dbReference type="SUPFAM" id="SSF46689">
    <property type="entry name" value="Homeodomain-like"/>
    <property type="match status" value="1"/>
</dbReference>
<feature type="DNA-binding region" description="H-T-H motif" evidence="4">
    <location>
        <begin position="13"/>
        <end position="32"/>
    </location>
</feature>
<dbReference type="RefSeq" id="WP_212008063.1">
    <property type="nucleotide sequence ID" value="NZ_JAAFYZ010000013.1"/>
</dbReference>
<dbReference type="Pfam" id="PF00440">
    <property type="entry name" value="TetR_N"/>
    <property type="match status" value="1"/>
</dbReference>
<keyword evidence="1" id="KW-0805">Transcription regulation</keyword>
<comment type="caution">
    <text evidence="6">The sequence shown here is derived from an EMBL/GenBank/DDBJ whole genome shotgun (WGS) entry which is preliminary data.</text>
</comment>
<dbReference type="PROSITE" id="PS01081">
    <property type="entry name" value="HTH_TETR_1"/>
    <property type="match status" value="1"/>
</dbReference>
<evidence type="ECO:0000256" key="1">
    <source>
        <dbReference type="ARBA" id="ARBA00023015"/>
    </source>
</evidence>
<dbReference type="InterPro" id="IPR011075">
    <property type="entry name" value="TetR_C"/>
</dbReference>
<dbReference type="Pfam" id="PF16925">
    <property type="entry name" value="TetR_C_13"/>
    <property type="match status" value="1"/>
</dbReference>
<sequence length="176" mass="18840">MRVFWAHGYEGTSMADLVAATNLSRASIYAAFGNKESLFFKALERYLAGPGSYFATALAQPTAARVARQVLYSAIDTVAGEGTPQGCLSVQGALVVGPRSAHLRERMEKYGQDATVHLAERFRRAQQDGDLPGHADVTVLAQFVVTVSQGIAVQAAAGAARQQLRLIADQAMTTWP</sequence>
<feature type="domain" description="HTH tetR-type" evidence="5">
    <location>
        <begin position="1"/>
        <end position="50"/>
    </location>
</feature>
<evidence type="ECO:0000313" key="6">
    <source>
        <dbReference type="EMBL" id="MBS2546414.1"/>
    </source>
</evidence>
<organism evidence="6 7">
    <name type="scientific">Catenulispora pinistramenti</name>
    <dbReference type="NCBI Taxonomy" id="2705254"/>
    <lineage>
        <taxon>Bacteria</taxon>
        <taxon>Bacillati</taxon>
        <taxon>Actinomycetota</taxon>
        <taxon>Actinomycetes</taxon>
        <taxon>Catenulisporales</taxon>
        <taxon>Catenulisporaceae</taxon>
        <taxon>Catenulispora</taxon>
    </lineage>
</organism>
<evidence type="ECO:0000256" key="3">
    <source>
        <dbReference type="ARBA" id="ARBA00023163"/>
    </source>
</evidence>
<dbReference type="InterPro" id="IPR009057">
    <property type="entry name" value="Homeodomain-like_sf"/>
</dbReference>